<feature type="compositionally biased region" description="Basic residues" evidence="1">
    <location>
        <begin position="198"/>
        <end position="209"/>
    </location>
</feature>
<dbReference type="InterPro" id="IPR037647">
    <property type="entry name" value="HIRIP3"/>
</dbReference>
<protein>
    <recommendedName>
        <fullName evidence="4">Transcriptional regulator</fullName>
    </recommendedName>
</protein>
<dbReference type="Proteomes" id="UP000275385">
    <property type="component" value="Unassembled WGS sequence"/>
</dbReference>
<sequence length="520" mass="58101">MTRKPCDKELAAELVTAVKEIYTGDIPVTVNGVRQRAEEKLDLDKGFFKQESWKDRSKQIIKDVVAKLDSGEAVTPSPTVPKPLKGQKRASQADAEEQTPTPNKRQRKQPPSAKAKADETDPSETPAKKRSRKPEARAKRQEDSELCEPGEESEAHQPARKKQKAERDKPIPRKKARAAKADSDVELSEDDEDEPKPVKKRTQRRKSAVKKSSVESDASDQSDADEQQAKDKGPVRRGGSKSAKVVELEEDEDEEPAEQEDKQPELDSELSEIDETPSSSRRRGSKNDIAKDAEHQSVVPEDEDNEDGAGDKTADVREDSDTEHSIVFDEPPKRKRGRKSKEASDKPAAKSKAKGAAELTPEQEEIKKLQGQLLKCGVRKVWGNILKKYGDDNRAKIRHLRDMLKEIGMEGRFSDAKARQIKEQRELQAELEAVKEFQDHWGKGDSGRASRSRAARPKKSLKVDDDSDDNGGEEDETAENGADSEDEDEDEDEGPTHKRAKAMAKRRADFAFLGDEEESD</sequence>
<evidence type="ECO:0000256" key="1">
    <source>
        <dbReference type="SAM" id="MobiDB-lite"/>
    </source>
</evidence>
<evidence type="ECO:0000313" key="3">
    <source>
        <dbReference type="Proteomes" id="UP000275385"/>
    </source>
</evidence>
<organism evidence="2 3">
    <name type="scientific">Coniochaeta pulveracea</name>
    <dbReference type="NCBI Taxonomy" id="177199"/>
    <lineage>
        <taxon>Eukaryota</taxon>
        <taxon>Fungi</taxon>
        <taxon>Dikarya</taxon>
        <taxon>Ascomycota</taxon>
        <taxon>Pezizomycotina</taxon>
        <taxon>Sordariomycetes</taxon>
        <taxon>Sordariomycetidae</taxon>
        <taxon>Coniochaetales</taxon>
        <taxon>Coniochaetaceae</taxon>
        <taxon>Coniochaeta</taxon>
    </lineage>
</organism>
<feature type="compositionally biased region" description="Acidic residues" evidence="1">
    <location>
        <begin position="248"/>
        <end position="258"/>
    </location>
</feature>
<dbReference type="OrthoDB" id="552755at2759"/>
<feature type="compositionally biased region" description="Basic and acidic residues" evidence="1">
    <location>
        <begin position="436"/>
        <end position="448"/>
    </location>
</feature>
<dbReference type="PANTHER" id="PTHR15410">
    <property type="entry name" value="HIRA-INTERACTING PROTEIN 3"/>
    <property type="match status" value="1"/>
</dbReference>
<dbReference type="GO" id="GO:0005634">
    <property type="term" value="C:nucleus"/>
    <property type="evidence" value="ECO:0007669"/>
    <property type="project" value="TreeGrafter"/>
</dbReference>
<feature type="compositionally biased region" description="Acidic residues" evidence="1">
    <location>
        <begin position="217"/>
        <end position="226"/>
    </location>
</feature>
<feature type="compositionally biased region" description="Basic and acidic residues" evidence="1">
    <location>
        <begin position="285"/>
        <end position="295"/>
    </location>
</feature>
<comment type="caution">
    <text evidence="2">The sequence shown here is derived from an EMBL/GenBank/DDBJ whole genome shotgun (WGS) entry which is preliminary data.</text>
</comment>
<name>A0A420Y5D3_9PEZI</name>
<feature type="region of interest" description="Disordered" evidence="1">
    <location>
        <begin position="436"/>
        <end position="503"/>
    </location>
</feature>
<feature type="compositionally biased region" description="Acidic residues" evidence="1">
    <location>
        <begin position="266"/>
        <end position="275"/>
    </location>
</feature>
<dbReference type="PANTHER" id="PTHR15410:SF2">
    <property type="entry name" value="HIRA-INTERACTING PROTEIN 3"/>
    <property type="match status" value="1"/>
</dbReference>
<keyword evidence="3" id="KW-1185">Reference proteome</keyword>
<dbReference type="EMBL" id="QVQW01000047">
    <property type="protein sequence ID" value="RKU43089.1"/>
    <property type="molecule type" value="Genomic_DNA"/>
</dbReference>
<dbReference type="STRING" id="177199.A0A420Y5D3"/>
<evidence type="ECO:0008006" key="4">
    <source>
        <dbReference type="Google" id="ProtNLM"/>
    </source>
</evidence>
<feature type="compositionally biased region" description="Basic and acidic residues" evidence="1">
    <location>
        <begin position="309"/>
        <end position="332"/>
    </location>
</feature>
<feature type="compositionally biased region" description="Acidic residues" evidence="1">
    <location>
        <begin position="184"/>
        <end position="194"/>
    </location>
</feature>
<feature type="compositionally biased region" description="Basic residues" evidence="1">
    <location>
        <begin position="450"/>
        <end position="460"/>
    </location>
</feature>
<feature type="region of interest" description="Disordered" evidence="1">
    <location>
        <begin position="68"/>
        <end position="362"/>
    </location>
</feature>
<accession>A0A420Y5D3</accession>
<gene>
    <name evidence="2" type="ORF">DL546_003109</name>
</gene>
<feature type="compositionally biased region" description="Basic and acidic residues" evidence="1">
    <location>
        <begin position="133"/>
        <end position="143"/>
    </location>
</feature>
<reference evidence="2 3" key="1">
    <citation type="submission" date="2018-08" db="EMBL/GenBank/DDBJ databases">
        <title>Draft genome of the lignicolous fungus Coniochaeta pulveracea.</title>
        <authorList>
            <person name="Borstlap C.J."/>
            <person name="De Witt R.N."/>
            <person name="Botha A."/>
            <person name="Volschenk H."/>
        </authorList>
    </citation>
    <scope>NUCLEOTIDE SEQUENCE [LARGE SCALE GENOMIC DNA]</scope>
    <source>
        <strain evidence="2 3">CAB683</strain>
    </source>
</reference>
<feature type="compositionally biased region" description="Acidic residues" evidence="1">
    <location>
        <begin position="465"/>
        <end position="493"/>
    </location>
</feature>
<dbReference type="AlphaFoldDB" id="A0A420Y5D3"/>
<evidence type="ECO:0000313" key="2">
    <source>
        <dbReference type="EMBL" id="RKU43089.1"/>
    </source>
</evidence>
<proteinExistence type="predicted"/>